<evidence type="ECO:0000313" key="2">
    <source>
        <dbReference type="EMBL" id="NYZ63413.1"/>
    </source>
</evidence>
<protein>
    <submittedName>
        <fullName evidence="2">VOC family protein</fullName>
    </submittedName>
</protein>
<dbReference type="AlphaFoldDB" id="A0A7Z0U0L7"/>
<dbReference type="SUPFAM" id="SSF54593">
    <property type="entry name" value="Glyoxalase/Bleomycin resistance protein/Dihydroxybiphenyl dioxygenase"/>
    <property type="match status" value="1"/>
</dbReference>
<dbReference type="InterPro" id="IPR037523">
    <property type="entry name" value="VOC_core"/>
</dbReference>
<keyword evidence="3" id="KW-1185">Reference proteome</keyword>
<dbReference type="EMBL" id="JACCJZ010000019">
    <property type="protein sequence ID" value="NYZ63413.1"/>
    <property type="molecule type" value="Genomic_DNA"/>
</dbReference>
<dbReference type="Pfam" id="PF18029">
    <property type="entry name" value="Glyoxalase_6"/>
    <property type="match status" value="1"/>
</dbReference>
<name>A0A7Z0U0L7_9GAMM</name>
<feature type="domain" description="VOC" evidence="1">
    <location>
        <begin position="1"/>
        <end position="122"/>
    </location>
</feature>
<dbReference type="InterPro" id="IPR041581">
    <property type="entry name" value="Glyoxalase_6"/>
</dbReference>
<comment type="caution">
    <text evidence="2">The sequence shown here is derived from an EMBL/GenBank/DDBJ whole genome shotgun (WGS) entry which is preliminary data.</text>
</comment>
<sequence length="132" mass="14347">MLVNIDVESIDVAERFYCAAFELRPGRRFGAGALELLGGTSRLYLLANAAGTRACAGAHAGRSYTRHWTPVHLDIVVDDLERAVERSLSAGALQEQTIRQAVWGRIAVMSDPFGHCYCLIEFSASGYDAIAT</sequence>
<dbReference type="RefSeq" id="WP_180545786.1">
    <property type="nucleotide sequence ID" value="NZ_JACCJZ010000019.1"/>
</dbReference>
<dbReference type="PROSITE" id="PS51819">
    <property type="entry name" value="VOC"/>
    <property type="match status" value="1"/>
</dbReference>
<gene>
    <name evidence="2" type="ORF">H0E82_11695</name>
</gene>
<evidence type="ECO:0000313" key="3">
    <source>
        <dbReference type="Proteomes" id="UP000589896"/>
    </source>
</evidence>
<accession>A0A7Z0U0L7</accession>
<dbReference type="Proteomes" id="UP000589896">
    <property type="component" value="Unassembled WGS sequence"/>
</dbReference>
<dbReference type="InterPro" id="IPR029068">
    <property type="entry name" value="Glyas_Bleomycin-R_OHBP_Dase"/>
</dbReference>
<reference evidence="2 3" key="1">
    <citation type="submission" date="2020-07" db="EMBL/GenBank/DDBJ databases">
        <title>isolation of Luteimonas sp. SJ-16.</title>
        <authorList>
            <person name="Huang X.-X."/>
            <person name="Xu L."/>
            <person name="Sun J.-Q."/>
        </authorList>
    </citation>
    <scope>NUCLEOTIDE SEQUENCE [LARGE SCALE GENOMIC DNA]</scope>
    <source>
        <strain evidence="2 3">SJ-16</strain>
    </source>
</reference>
<dbReference type="Gene3D" id="3.10.180.10">
    <property type="entry name" value="2,3-Dihydroxybiphenyl 1,2-Dioxygenase, domain 1"/>
    <property type="match status" value="1"/>
</dbReference>
<evidence type="ECO:0000259" key="1">
    <source>
        <dbReference type="PROSITE" id="PS51819"/>
    </source>
</evidence>
<organism evidence="2 3">
    <name type="scientific">Luteimonas deserti</name>
    <dbReference type="NCBI Taxonomy" id="2752306"/>
    <lineage>
        <taxon>Bacteria</taxon>
        <taxon>Pseudomonadati</taxon>
        <taxon>Pseudomonadota</taxon>
        <taxon>Gammaproteobacteria</taxon>
        <taxon>Lysobacterales</taxon>
        <taxon>Lysobacteraceae</taxon>
        <taxon>Luteimonas</taxon>
    </lineage>
</organism>
<proteinExistence type="predicted"/>